<dbReference type="Pfam" id="PF26640">
    <property type="entry name" value="DUF8212"/>
    <property type="match status" value="1"/>
</dbReference>
<dbReference type="InterPro" id="IPR010730">
    <property type="entry name" value="HET"/>
</dbReference>
<evidence type="ECO:0008006" key="5">
    <source>
        <dbReference type="Google" id="ProtNLM"/>
    </source>
</evidence>
<dbReference type="EMBL" id="JAPEVG010000207">
    <property type="protein sequence ID" value="KAJ8473859.1"/>
    <property type="molecule type" value="Genomic_DNA"/>
</dbReference>
<evidence type="ECO:0000313" key="4">
    <source>
        <dbReference type="Proteomes" id="UP001215151"/>
    </source>
</evidence>
<dbReference type="Proteomes" id="UP001215151">
    <property type="component" value="Unassembled WGS sequence"/>
</dbReference>
<organism evidence="3 4">
    <name type="scientific">Trametes cubensis</name>
    <dbReference type="NCBI Taxonomy" id="1111947"/>
    <lineage>
        <taxon>Eukaryota</taxon>
        <taxon>Fungi</taxon>
        <taxon>Dikarya</taxon>
        <taxon>Basidiomycota</taxon>
        <taxon>Agaricomycotina</taxon>
        <taxon>Agaricomycetes</taxon>
        <taxon>Polyporales</taxon>
        <taxon>Polyporaceae</taxon>
        <taxon>Trametes</taxon>
    </lineage>
</organism>
<reference evidence="3" key="1">
    <citation type="submission" date="2022-11" db="EMBL/GenBank/DDBJ databases">
        <title>Genome Sequence of Cubamyces cubensis.</title>
        <authorList>
            <person name="Buettner E."/>
        </authorList>
    </citation>
    <scope>NUCLEOTIDE SEQUENCE</scope>
    <source>
        <strain evidence="3">MPL-01</strain>
    </source>
</reference>
<feature type="domain" description="Heterokaryon incompatibility" evidence="1">
    <location>
        <begin position="25"/>
        <end position="117"/>
    </location>
</feature>
<dbReference type="PANTHER" id="PTHR10622">
    <property type="entry name" value="HET DOMAIN-CONTAINING PROTEIN"/>
    <property type="match status" value="1"/>
</dbReference>
<keyword evidence="4" id="KW-1185">Reference proteome</keyword>
<accession>A0AAD7TQ90</accession>
<dbReference type="Pfam" id="PF06985">
    <property type="entry name" value="HET"/>
    <property type="match status" value="1"/>
</dbReference>
<gene>
    <name evidence="3" type="ORF">ONZ51_g7603</name>
</gene>
<evidence type="ECO:0000259" key="1">
    <source>
        <dbReference type="Pfam" id="PF06985"/>
    </source>
</evidence>
<proteinExistence type="predicted"/>
<name>A0AAD7TQ90_9APHY</name>
<evidence type="ECO:0000313" key="3">
    <source>
        <dbReference type="EMBL" id="KAJ8473859.1"/>
    </source>
</evidence>
<dbReference type="AlphaFoldDB" id="A0AAD7TQ90"/>
<protein>
    <recommendedName>
        <fullName evidence="5">HET-domain-containing protein</fullName>
    </recommendedName>
</protein>
<sequence>MWLLSTDRAELHPFPDPFHVPDGGFAILSHVWGAHEQTFQDVRALASRCASTGENPRDLACAKIRAFCALAARHGYRWAWLDTCCIDKTSSAELSEAINAMFAFYSAADVCFVYLHDVPRPSAKDPLGAPGSAFRRSRWHTRGWTLQEMVAPCFLLFFSAEWERLGDRRELAALLTEISGVDEQLLVARADLRTIPVARRMRWAAHRQTTRFEDQAYCLLGIFHITMPILYGEGWRAFLRLQEEIVKRYNDLSVFAWGPCLDSSALRTRALEVASLESMRDLITTMAAGVFAS</sequence>
<dbReference type="PANTHER" id="PTHR10622:SF12">
    <property type="entry name" value="HET DOMAIN-CONTAINING PROTEIN"/>
    <property type="match status" value="1"/>
</dbReference>
<comment type="caution">
    <text evidence="3">The sequence shown here is derived from an EMBL/GenBank/DDBJ whole genome shotgun (WGS) entry which is preliminary data.</text>
</comment>
<evidence type="ECO:0000259" key="2">
    <source>
        <dbReference type="Pfam" id="PF26640"/>
    </source>
</evidence>
<dbReference type="InterPro" id="IPR058525">
    <property type="entry name" value="DUF8212"/>
</dbReference>
<feature type="domain" description="DUF8212" evidence="2">
    <location>
        <begin position="236"/>
        <end position="267"/>
    </location>
</feature>